<dbReference type="Pfam" id="PF00009">
    <property type="entry name" value="GTP_EFTU"/>
    <property type="match status" value="1"/>
</dbReference>
<evidence type="ECO:0000256" key="8">
    <source>
        <dbReference type="ARBA" id="ARBA00023134"/>
    </source>
</evidence>
<dbReference type="SUPFAM" id="SSF50447">
    <property type="entry name" value="Translation proteins"/>
    <property type="match status" value="2"/>
</dbReference>
<dbReference type="Pfam" id="PF11987">
    <property type="entry name" value="IF-2"/>
    <property type="match status" value="1"/>
</dbReference>
<reference evidence="12 13" key="1">
    <citation type="submission" date="2017-09" db="EMBL/GenBank/DDBJ databases">
        <title>Depth-based differentiation of microbial function through sediment-hosted aquifers and enrichment of novel symbionts in the deep terrestrial subsurface.</title>
        <authorList>
            <person name="Probst A.J."/>
            <person name="Ladd B."/>
            <person name="Jarett J.K."/>
            <person name="Geller-Mcgrath D.E."/>
            <person name="Sieber C.M."/>
            <person name="Emerson J.B."/>
            <person name="Anantharaman K."/>
            <person name="Thomas B.C."/>
            <person name="Malmstrom R."/>
            <person name="Stieglmeier M."/>
            <person name="Klingl A."/>
            <person name="Woyke T."/>
            <person name="Ryan C.M."/>
            <person name="Banfield J.F."/>
        </authorList>
    </citation>
    <scope>NUCLEOTIDE SEQUENCE [LARGE SCALE GENOMIC DNA]</scope>
    <source>
        <strain evidence="12">CG11_big_fil_rev_8_21_14_0_20_37_11</strain>
    </source>
</reference>
<dbReference type="PANTHER" id="PTHR43381:SF5">
    <property type="entry name" value="TR-TYPE G DOMAIN-CONTAINING PROTEIN"/>
    <property type="match status" value="1"/>
</dbReference>
<proteinExistence type="inferred from homology"/>
<dbReference type="EMBL" id="PCWS01000028">
    <property type="protein sequence ID" value="PIR08736.1"/>
    <property type="molecule type" value="Genomic_DNA"/>
</dbReference>
<evidence type="ECO:0000256" key="4">
    <source>
        <dbReference type="ARBA" id="ARBA00022490"/>
    </source>
</evidence>
<dbReference type="GO" id="GO:0005737">
    <property type="term" value="C:cytoplasm"/>
    <property type="evidence" value="ECO:0007669"/>
    <property type="project" value="UniProtKB-SubCell"/>
</dbReference>
<dbReference type="InterPro" id="IPR027417">
    <property type="entry name" value="P-loop_NTPase"/>
</dbReference>
<dbReference type="FunFam" id="3.40.50.300:FF:000019">
    <property type="entry name" value="Translation initiation factor IF-2"/>
    <property type="match status" value="1"/>
</dbReference>
<comment type="function">
    <text evidence="10">One of the essential components for the initiation of protein synthesis. Protects formylmethionyl-tRNA from spontaneous hydrolysis and promotes its binding to the 30S ribosomal subunits. Also involved in the hydrolysis of GTP during the formation of the 70S ribosomal complex.</text>
</comment>
<dbReference type="CDD" id="cd01887">
    <property type="entry name" value="IF2_eIF5B"/>
    <property type="match status" value="1"/>
</dbReference>
<keyword evidence="7 10" id="KW-0648">Protein biosynthesis</keyword>
<accession>A0A2H0NKH5</accession>
<evidence type="ECO:0000313" key="12">
    <source>
        <dbReference type="EMBL" id="PIR08736.1"/>
    </source>
</evidence>
<protein>
    <recommendedName>
        <fullName evidence="3 9">Translation initiation factor IF-2</fullName>
    </recommendedName>
</protein>
<keyword evidence="8" id="KW-0342">GTP-binding</keyword>
<name>A0A2H0NKH5_9BACT</name>
<dbReference type="GO" id="GO:0003924">
    <property type="term" value="F:GTPase activity"/>
    <property type="evidence" value="ECO:0007669"/>
    <property type="project" value="InterPro"/>
</dbReference>
<dbReference type="PROSITE" id="PS51722">
    <property type="entry name" value="G_TR_2"/>
    <property type="match status" value="1"/>
</dbReference>
<dbReference type="InterPro" id="IPR036925">
    <property type="entry name" value="TIF_IF2_dom3_sf"/>
</dbReference>
<keyword evidence="6" id="KW-0547">Nucleotide-binding</keyword>
<evidence type="ECO:0000256" key="7">
    <source>
        <dbReference type="ARBA" id="ARBA00022917"/>
    </source>
</evidence>
<dbReference type="FunFam" id="3.40.50.10050:FF:000001">
    <property type="entry name" value="Translation initiation factor IF-2"/>
    <property type="match status" value="1"/>
</dbReference>
<dbReference type="PRINTS" id="PR00315">
    <property type="entry name" value="ELONGATNFCT"/>
</dbReference>
<dbReference type="Gene3D" id="3.40.50.10050">
    <property type="entry name" value="Translation initiation factor IF- 2, domain 3"/>
    <property type="match status" value="1"/>
</dbReference>
<comment type="similarity">
    <text evidence="2 10">Belongs to the TRAFAC class translation factor GTPase superfamily. Classic translation factor GTPase family. IF-2 subfamily.</text>
</comment>
<dbReference type="Gene3D" id="2.40.30.10">
    <property type="entry name" value="Translation factors"/>
    <property type="match status" value="2"/>
</dbReference>
<dbReference type="NCBIfam" id="TIGR00487">
    <property type="entry name" value="IF-2"/>
    <property type="match status" value="1"/>
</dbReference>
<dbReference type="Gene3D" id="3.40.50.300">
    <property type="entry name" value="P-loop containing nucleotide triphosphate hydrolases"/>
    <property type="match status" value="1"/>
</dbReference>
<gene>
    <name evidence="12" type="primary">infB</name>
    <name evidence="12" type="ORF">COV53_01380</name>
</gene>
<keyword evidence="5 10" id="KW-0396">Initiation factor</keyword>
<evidence type="ECO:0000313" key="13">
    <source>
        <dbReference type="Proteomes" id="UP000230707"/>
    </source>
</evidence>
<dbReference type="InterPro" id="IPR000178">
    <property type="entry name" value="TF_IF2_bacterial-like"/>
</dbReference>
<evidence type="ECO:0000256" key="3">
    <source>
        <dbReference type="ARBA" id="ARBA00020675"/>
    </source>
</evidence>
<evidence type="ECO:0000259" key="11">
    <source>
        <dbReference type="PROSITE" id="PS51722"/>
    </source>
</evidence>
<dbReference type="InterPro" id="IPR005225">
    <property type="entry name" value="Small_GTP-bd"/>
</dbReference>
<dbReference type="GO" id="GO:0003743">
    <property type="term" value="F:translation initiation factor activity"/>
    <property type="evidence" value="ECO:0007669"/>
    <property type="project" value="UniProtKB-UniRule"/>
</dbReference>
<dbReference type="InterPro" id="IPR004161">
    <property type="entry name" value="EFTu-like_2"/>
</dbReference>
<keyword evidence="4" id="KW-0963">Cytoplasm</keyword>
<evidence type="ECO:0000256" key="5">
    <source>
        <dbReference type="ARBA" id="ARBA00022540"/>
    </source>
</evidence>
<comment type="subcellular location">
    <subcellularLocation>
        <location evidence="1">Cytoplasm</location>
    </subcellularLocation>
</comment>
<evidence type="ECO:0000256" key="6">
    <source>
        <dbReference type="ARBA" id="ARBA00022741"/>
    </source>
</evidence>
<dbReference type="InterPro" id="IPR000795">
    <property type="entry name" value="T_Tr_GTP-bd_dom"/>
</dbReference>
<dbReference type="Pfam" id="PF03144">
    <property type="entry name" value="GTP_EFTU_D2"/>
    <property type="match status" value="1"/>
</dbReference>
<dbReference type="Proteomes" id="UP000230707">
    <property type="component" value="Unassembled WGS sequence"/>
</dbReference>
<dbReference type="AlphaFoldDB" id="A0A2H0NKH5"/>
<evidence type="ECO:0000256" key="9">
    <source>
        <dbReference type="NCBIfam" id="TIGR00487"/>
    </source>
</evidence>
<evidence type="ECO:0000256" key="10">
    <source>
        <dbReference type="RuleBase" id="RU000644"/>
    </source>
</evidence>
<sequence>MTMKTKTKTEFIPRTPVVTVLGHVDHGKTTLLDTIRKTRVAAKEHGGITQHIGAYQIDINPTNKKVGYKKITFIDTPGHEAFAKMRIRGAQVANLAILVVAGNDGIKPQTVESINHIKAANIPCIVAINKIDLPDINIENIKKQLTKSGLKLEEYGGETPIVPISAMNNKGIDKLIEMILLLSEFNQIQDKNPDRLQAVVIESYISKHLGPVATIILQSGKLKTGQDVICDNQKFRIRAIYDWNNNTLQEIYAGDPGLILGWKYLSKVGSSLYDANQVAITLPQPNKITKIEETIPLSIPPEKSITEEKIKLLLKADTTGTLEAITTGLKHNLEIILSQVGAISESDILLARTTKALVIGFGLKIPENVLKLAQTEKVIIKNYSIIYKLFEEIEEVVDAVKKGNLIDILGEAKVIALFPYDDETVAGVKVISGRIARGDQIKIMRQDNEIGRTRVKSLKHFKEEVNRAEQGDEAGVLFAKKLDILTSDSIIAIG</sequence>
<organism evidence="12 13">
    <name type="scientific">Candidatus Gottesmanbacteria bacterium CG11_big_fil_rev_8_21_14_0_20_37_11</name>
    <dbReference type="NCBI Taxonomy" id="1974575"/>
    <lineage>
        <taxon>Bacteria</taxon>
        <taxon>Candidatus Gottesmaniibacteriota</taxon>
    </lineage>
</organism>
<dbReference type="PANTHER" id="PTHR43381">
    <property type="entry name" value="TRANSLATION INITIATION FACTOR IF-2-RELATED"/>
    <property type="match status" value="1"/>
</dbReference>
<dbReference type="InterPro" id="IPR053905">
    <property type="entry name" value="EF-G-like_DII"/>
</dbReference>
<dbReference type="InterPro" id="IPR015760">
    <property type="entry name" value="TIF_IF2"/>
</dbReference>
<dbReference type="InterPro" id="IPR023115">
    <property type="entry name" value="TIF_IF2_dom3"/>
</dbReference>
<dbReference type="SUPFAM" id="SSF52156">
    <property type="entry name" value="Initiation factor IF2/eIF5b, domain 3"/>
    <property type="match status" value="1"/>
</dbReference>
<dbReference type="GO" id="GO:0005525">
    <property type="term" value="F:GTP binding"/>
    <property type="evidence" value="ECO:0007669"/>
    <property type="project" value="UniProtKB-KW"/>
</dbReference>
<dbReference type="Pfam" id="PF22042">
    <property type="entry name" value="EF-G_D2"/>
    <property type="match status" value="1"/>
</dbReference>
<dbReference type="NCBIfam" id="TIGR00231">
    <property type="entry name" value="small_GTP"/>
    <property type="match status" value="1"/>
</dbReference>
<feature type="domain" description="Tr-type G" evidence="11">
    <location>
        <begin position="13"/>
        <end position="187"/>
    </location>
</feature>
<dbReference type="SUPFAM" id="SSF52540">
    <property type="entry name" value="P-loop containing nucleoside triphosphate hydrolases"/>
    <property type="match status" value="1"/>
</dbReference>
<evidence type="ECO:0000256" key="1">
    <source>
        <dbReference type="ARBA" id="ARBA00004496"/>
    </source>
</evidence>
<evidence type="ECO:0000256" key="2">
    <source>
        <dbReference type="ARBA" id="ARBA00007733"/>
    </source>
</evidence>
<comment type="caution">
    <text evidence="12">The sequence shown here is derived from an EMBL/GenBank/DDBJ whole genome shotgun (WGS) entry which is preliminary data.</text>
</comment>
<dbReference type="InterPro" id="IPR009000">
    <property type="entry name" value="Transl_B-barrel_sf"/>
</dbReference>